<evidence type="ECO:0000313" key="7">
    <source>
        <dbReference type="EMBL" id="MCY0148361.1"/>
    </source>
</evidence>
<reference evidence="7" key="1">
    <citation type="submission" date="2022-10" db="EMBL/GenBank/DDBJ databases">
        <title>Hoeflea sp. G2-23, isolated from marine algae.</title>
        <authorList>
            <person name="Kristyanto S."/>
            <person name="Kim J.M."/>
            <person name="Jeon C.O."/>
        </authorList>
    </citation>
    <scope>NUCLEOTIDE SEQUENCE</scope>
    <source>
        <strain evidence="7">G2-23</strain>
    </source>
</reference>
<feature type="transmembrane region" description="Helical" evidence="5">
    <location>
        <begin position="38"/>
        <end position="59"/>
    </location>
</feature>
<dbReference type="EMBL" id="JAOVZR010000001">
    <property type="protein sequence ID" value="MCY0148361.1"/>
    <property type="molecule type" value="Genomic_DNA"/>
</dbReference>
<gene>
    <name evidence="7" type="ORF">OEG84_11730</name>
</gene>
<organism evidence="7 8">
    <name type="scientific">Hoeflea algicola</name>
    <dbReference type="NCBI Taxonomy" id="2983763"/>
    <lineage>
        <taxon>Bacteria</taxon>
        <taxon>Pseudomonadati</taxon>
        <taxon>Pseudomonadota</taxon>
        <taxon>Alphaproteobacteria</taxon>
        <taxon>Hyphomicrobiales</taxon>
        <taxon>Rhizobiaceae</taxon>
        <taxon>Hoeflea</taxon>
    </lineage>
</organism>
<evidence type="ECO:0000259" key="6">
    <source>
        <dbReference type="Pfam" id="PF07298"/>
    </source>
</evidence>
<feature type="transmembrane region" description="Helical" evidence="5">
    <location>
        <begin position="71"/>
        <end position="92"/>
    </location>
</feature>
<evidence type="ECO:0000256" key="4">
    <source>
        <dbReference type="ARBA" id="ARBA00023136"/>
    </source>
</evidence>
<evidence type="ECO:0000256" key="3">
    <source>
        <dbReference type="ARBA" id="ARBA00022989"/>
    </source>
</evidence>
<sequence>MTSWYEFAIAFLAFFVLHSVPVRPPVKAQIVKRIGGRAFTVLYSCVSIFALGWLIYAAARAPYVELWSPAPWQFGVTLIVMLAVCLIIAFTLGRPNPFSFGGTTGSRFDPAHAGIVRVYRHPLLVGFLLWAGSHMLPNGDLAHIILFGVFASFSLLGMRLLDRRNKRLLGAAEYNALAIAVRQAPLLQSFARDRFVVRTLAGVALFAVLLVLHPAVIGVSPLAVF</sequence>
<accession>A0ABT3Z998</accession>
<evidence type="ECO:0000256" key="1">
    <source>
        <dbReference type="ARBA" id="ARBA00004141"/>
    </source>
</evidence>
<proteinExistence type="predicted"/>
<evidence type="ECO:0000313" key="8">
    <source>
        <dbReference type="Proteomes" id="UP001073227"/>
    </source>
</evidence>
<dbReference type="InterPro" id="IPR009915">
    <property type="entry name" value="NnrU_dom"/>
</dbReference>
<name>A0ABT3Z998_9HYPH</name>
<keyword evidence="3 5" id="KW-1133">Transmembrane helix</keyword>
<comment type="subcellular location">
    <subcellularLocation>
        <location evidence="1">Membrane</location>
        <topology evidence="1">Multi-pass membrane protein</topology>
    </subcellularLocation>
</comment>
<evidence type="ECO:0000256" key="2">
    <source>
        <dbReference type="ARBA" id="ARBA00022692"/>
    </source>
</evidence>
<evidence type="ECO:0000256" key="5">
    <source>
        <dbReference type="SAM" id="Phobius"/>
    </source>
</evidence>
<keyword evidence="2 5" id="KW-0812">Transmembrane</keyword>
<feature type="transmembrane region" description="Helical" evidence="5">
    <location>
        <begin position="195"/>
        <end position="217"/>
    </location>
</feature>
<protein>
    <submittedName>
        <fullName evidence="7">NnrU family protein</fullName>
    </submittedName>
</protein>
<dbReference type="Pfam" id="PF07298">
    <property type="entry name" value="NnrU"/>
    <property type="match status" value="1"/>
</dbReference>
<comment type="caution">
    <text evidence="7">The sequence shown here is derived from an EMBL/GenBank/DDBJ whole genome shotgun (WGS) entry which is preliminary data.</text>
</comment>
<feature type="domain" description="NnrU" evidence="6">
    <location>
        <begin position="7"/>
        <end position="221"/>
    </location>
</feature>
<dbReference type="Gene3D" id="1.20.120.1630">
    <property type="match status" value="1"/>
</dbReference>
<keyword evidence="4 5" id="KW-0472">Membrane</keyword>
<keyword evidence="8" id="KW-1185">Reference proteome</keyword>
<feature type="transmembrane region" description="Helical" evidence="5">
    <location>
        <begin position="141"/>
        <end position="161"/>
    </location>
</feature>
<dbReference type="RefSeq" id="WP_267653930.1">
    <property type="nucleotide sequence ID" value="NZ_JAOVZR010000001.1"/>
</dbReference>
<dbReference type="Proteomes" id="UP001073227">
    <property type="component" value="Unassembled WGS sequence"/>
</dbReference>